<keyword evidence="3" id="KW-1185">Reference proteome</keyword>
<dbReference type="EMBL" id="CAJVAX010000017">
    <property type="protein sequence ID" value="CAG7639713.1"/>
    <property type="molecule type" value="Genomic_DNA"/>
</dbReference>
<comment type="caution">
    <text evidence="2">The sequence shown here is derived from an EMBL/GenBank/DDBJ whole genome shotgun (WGS) entry which is preliminary data.</text>
</comment>
<evidence type="ECO:0000313" key="3">
    <source>
        <dbReference type="Proteomes" id="UP001153328"/>
    </source>
</evidence>
<protein>
    <submittedName>
        <fullName evidence="2">Uncharacterized protein</fullName>
    </submittedName>
</protein>
<dbReference type="Proteomes" id="UP001153328">
    <property type="component" value="Unassembled WGS sequence"/>
</dbReference>
<evidence type="ECO:0000256" key="1">
    <source>
        <dbReference type="SAM" id="MobiDB-lite"/>
    </source>
</evidence>
<name>A0A9W4H0W2_9ACTN</name>
<evidence type="ECO:0000313" key="2">
    <source>
        <dbReference type="EMBL" id="CAG7639713.1"/>
    </source>
</evidence>
<feature type="region of interest" description="Disordered" evidence="1">
    <location>
        <begin position="95"/>
        <end position="127"/>
    </location>
</feature>
<proteinExistence type="predicted"/>
<sequence>MWSPRRTACWSPFRDHRCVITVRYLLAAQDHHVHHRDGEDADRPQGIAEPVARVVGGCAEHGGTVNGRTWGNDRGGHVSTVRNQAFGLRRAEDVILPPPVPLRADPRPLPRPQGHPRDVPARSYGSP</sequence>
<dbReference type="AlphaFoldDB" id="A0A9W4H0W2"/>
<organism evidence="2 3">
    <name type="scientific">Actinacidiphila bryophytorum</name>
    <dbReference type="NCBI Taxonomy" id="1436133"/>
    <lineage>
        <taxon>Bacteria</taxon>
        <taxon>Bacillati</taxon>
        <taxon>Actinomycetota</taxon>
        <taxon>Actinomycetes</taxon>
        <taxon>Kitasatosporales</taxon>
        <taxon>Streptomycetaceae</taxon>
        <taxon>Actinacidiphila</taxon>
    </lineage>
</organism>
<gene>
    <name evidence="2" type="ORF">SBRY_30356</name>
</gene>
<reference evidence="2" key="1">
    <citation type="submission" date="2021-06" db="EMBL/GenBank/DDBJ databases">
        <authorList>
            <person name="Arsene-Ploetze F."/>
        </authorList>
    </citation>
    <scope>NUCLEOTIDE SEQUENCE</scope>
    <source>
        <strain evidence="2">SBRY1</strain>
    </source>
</reference>
<feature type="compositionally biased region" description="Pro residues" evidence="1">
    <location>
        <begin position="96"/>
        <end position="113"/>
    </location>
</feature>
<accession>A0A9W4H0W2</accession>